<evidence type="ECO:0000313" key="15">
    <source>
        <dbReference type="Proteomes" id="UP001283361"/>
    </source>
</evidence>
<evidence type="ECO:0000256" key="6">
    <source>
        <dbReference type="ARBA" id="ARBA00022801"/>
    </source>
</evidence>
<keyword evidence="6" id="KW-0378">Hydrolase</keyword>
<evidence type="ECO:0000256" key="5">
    <source>
        <dbReference type="ARBA" id="ARBA00022741"/>
    </source>
</evidence>
<dbReference type="GO" id="GO:0005524">
    <property type="term" value="F:ATP binding"/>
    <property type="evidence" value="ECO:0007669"/>
    <property type="project" value="UniProtKB-KW"/>
</dbReference>
<dbReference type="GO" id="GO:0004527">
    <property type="term" value="F:exonuclease activity"/>
    <property type="evidence" value="ECO:0007669"/>
    <property type="project" value="UniProtKB-KW"/>
</dbReference>
<organism evidence="14 15">
    <name type="scientific">Elysia crispata</name>
    <name type="common">lettuce slug</name>
    <dbReference type="NCBI Taxonomy" id="231223"/>
    <lineage>
        <taxon>Eukaryota</taxon>
        <taxon>Metazoa</taxon>
        <taxon>Spiralia</taxon>
        <taxon>Lophotrochozoa</taxon>
        <taxon>Mollusca</taxon>
        <taxon>Gastropoda</taxon>
        <taxon>Heterobranchia</taxon>
        <taxon>Euthyneura</taxon>
        <taxon>Panpulmonata</taxon>
        <taxon>Sacoglossa</taxon>
        <taxon>Placobranchoidea</taxon>
        <taxon>Plakobranchidae</taxon>
        <taxon>Elysia</taxon>
    </lineage>
</organism>
<comment type="similarity">
    <text evidence="1">Belongs to the DEAD box helicase family. DDX1 subfamily.</text>
</comment>
<dbReference type="PANTHER" id="PTHR47959:SF1">
    <property type="entry name" value="ATP-DEPENDENT RNA HELICASE DBPA"/>
    <property type="match status" value="1"/>
</dbReference>
<evidence type="ECO:0000256" key="4">
    <source>
        <dbReference type="ARBA" id="ARBA00022722"/>
    </source>
</evidence>
<keyword evidence="4" id="KW-0540">Nuclease</keyword>
<keyword evidence="5" id="KW-0547">Nucleotide-binding</keyword>
<comment type="caution">
    <text evidence="14">The sequence shown here is derived from an EMBL/GenBank/DDBJ whole genome shotgun (WGS) entry which is preliminary data.</text>
</comment>
<evidence type="ECO:0000256" key="8">
    <source>
        <dbReference type="ARBA" id="ARBA00022839"/>
    </source>
</evidence>
<dbReference type="Proteomes" id="UP001283361">
    <property type="component" value="Unassembled WGS sequence"/>
</dbReference>
<dbReference type="InterPro" id="IPR050079">
    <property type="entry name" value="DEAD_box_RNA_helicase"/>
</dbReference>
<dbReference type="AlphaFoldDB" id="A0AAE1DKQ7"/>
<sequence>MFKVYLPAVYVSKTYSEAVKILKGEYVIAALEQHRMDVALIFCRTKLDCDNLEKYLQQRGAGKYSCVCLHGDRKPQERKANLEKFKRREVKYLICTDVAARGIDISGLPYVINVTLPDEKQNYIHRIGRVGRAERMGLAISLVAACKEKVWYHSNCNTRGRGCYNTNLTDYGGCCVWYDEPKLMSDVEEHLDVTIDRIQTDMKVPINEFDGKVTYGDKRKAGGSIYKGHVDFLAPTVSELAQLEKKAQTTFIDLKFKRKFADIAMQ</sequence>
<keyword evidence="15" id="KW-1185">Reference proteome</keyword>
<keyword evidence="7" id="KW-0347">Helicase</keyword>
<dbReference type="InterPro" id="IPR001650">
    <property type="entry name" value="Helicase_C-like"/>
</dbReference>
<proteinExistence type="inferred from homology"/>
<evidence type="ECO:0000256" key="12">
    <source>
        <dbReference type="ARBA" id="ARBA00072020"/>
    </source>
</evidence>
<evidence type="ECO:0000256" key="9">
    <source>
        <dbReference type="ARBA" id="ARBA00022840"/>
    </source>
</evidence>
<dbReference type="CDD" id="cd18787">
    <property type="entry name" value="SF2_C_DEAD"/>
    <property type="match status" value="1"/>
</dbReference>
<name>A0AAE1DKQ7_9GAST</name>
<evidence type="ECO:0000256" key="1">
    <source>
        <dbReference type="ARBA" id="ARBA00008765"/>
    </source>
</evidence>
<evidence type="ECO:0000259" key="13">
    <source>
        <dbReference type="PROSITE" id="PS51194"/>
    </source>
</evidence>
<reference evidence="14" key="1">
    <citation type="journal article" date="2023" name="G3 (Bethesda)">
        <title>A reference genome for the long-term kleptoplast-retaining sea slug Elysia crispata morphotype clarki.</title>
        <authorList>
            <person name="Eastman K.E."/>
            <person name="Pendleton A.L."/>
            <person name="Shaikh M.A."/>
            <person name="Suttiyut T."/>
            <person name="Ogas R."/>
            <person name="Tomko P."/>
            <person name="Gavelis G."/>
            <person name="Widhalm J.R."/>
            <person name="Wisecaver J.H."/>
        </authorList>
    </citation>
    <scope>NUCLEOTIDE SEQUENCE</scope>
    <source>
        <strain evidence="14">ECLA1</strain>
    </source>
</reference>
<feature type="domain" description="Helicase C-terminal" evidence="13">
    <location>
        <begin position="30"/>
        <end position="206"/>
    </location>
</feature>
<dbReference type="SMART" id="SM00490">
    <property type="entry name" value="HELICc"/>
    <property type="match status" value="1"/>
</dbReference>
<keyword evidence="9" id="KW-0067">ATP-binding</keyword>
<dbReference type="InterPro" id="IPR027417">
    <property type="entry name" value="P-loop_NTPase"/>
</dbReference>
<keyword evidence="10" id="KW-0694">RNA-binding</keyword>
<keyword evidence="8" id="KW-0269">Exonuclease</keyword>
<dbReference type="FunFam" id="3.40.50.300:FF:000708">
    <property type="entry name" value="ATP-dependent RNA helicase DDX1"/>
    <property type="match status" value="1"/>
</dbReference>
<comment type="catalytic activity">
    <reaction evidence="11">
        <text>ATP + H2O = ADP + phosphate + H(+)</text>
        <dbReference type="Rhea" id="RHEA:13065"/>
        <dbReference type="ChEBI" id="CHEBI:15377"/>
        <dbReference type="ChEBI" id="CHEBI:15378"/>
        <dbReference type="ChEBI" id="CHEBI:30616"/>
        <dbReference type="ChEBI" id="CHEBI:43474"/>
        <dbReference type="ChEBI" id="CHEBI:456216"/>
        <dbReference type="EC" id="3.6.4.13"/>
    </reaction>
</comment>
<dbReference type="GO" id="GO:0005829">
    <property type="term" value="C:cytosol"/>
    <property type="evidence" value="ECO:0007669"/>
    <property type="project" value="TreeGrafter"/>
</dbReference>
<gene>
    <name evidence="14" type="ORF">RRG08_036312</name>
</gene>
<dbReference type="Pfam" id="PF00271">
    <property type="entry name" value="Helicase_C"/>
    <property type="match status" value="1"/>
</dbReference>
<dbReference type="EMBL" id="JAWDGP010003572">
    <property type="protein sequence ID" value="KAK3772978.1"/>
    <property type="molecule type" value="Genomic_DNA"/>
</dbReference>
<dbReference type="GO" id="GO:0003724">
    <property type="term" value="F:RNA helicase activity"/>
    <property type="evidence" value="ECO:0007669"/>
    <property type="project" value="UniProtKB-EC"/>
</dbReference>
<dbReference type="PROSITE" id="PS51194">
    <property type="entry name" value="HELICASE_CTER"/>
    <property type="match status" value="1"/>
</dbReference>
<dbReference type="EC" id="3.6.4.13" evidence="2"/>
<evidence type="ECO:0000256" key="7">
    <source>
        <dbReference type="ARBA" id="ARBA00022806"/>
    </source>
</evidence>
<evidence type="ECO:0000256" key="10">
    <source>
        <dbReference type="ARBA" id="ARBA00022884"/>
    </source>
</evidence>
<dbReference type="SUPFAM" id="SSF52540">
    <property type="entry name" value="P-loop containing nucleoside triphosphate hydrolases"/>
    <property type="match status" value="1"/>
</dbReference>
<dbReference type="GO" id="GO:0003723">
    <property type="term" value="F:RNA binding"/>
    <property type="evidence" value="ECO:0007669"/>
    <property type="project" value="UniProtKB-KW"/>
</dbReference>
<dbReference type="PANTHER" id="PTHR47959">
    <property type="entry name" value="ATP-DEPENDENT RNA HELICASE RHLE-RELATED"/>
    <property type="match status" value="1"/>
</dbReference>
<dbReference type="Gene3D" id="3.40.50.300">
    <property type="entry name" value="P-loop containing nucleotide triphosphate hydrolases"/>
    <property type="match status" value="1"/>
</dbReference>
<evidence type="ECO:0000313" key="14">
    <source>
        <dbReference type="EMBL" id="KAK3772978.1"/>
    </source>
</evidence>
<evidence type="ECO:0000256" key="11">
    <source>
        <dbReference type="ARBA" id="ARBA00047984"/>
    </source>
</evidence>
<accession>A0AAE1DKQ7</accession>
<evidence type="ECO:0000256" key="3">
    <source>
        <dbReference type="ARBA" id="ARBA00014916"/>
    </source>
</evidence>
<protein>
    <recommendedName>
        <fullName evidence="3">ATP-dependent RNA helicase DDX1</fullName>
        <ecNumber evidence="2">3.6.4.13</ecNumber>
    </recommendedName>
    <alternativeName>
        <fullName evidence="12">ATP-dependent RNA helicase Ddx1</fullName>
    </alternativeName>
</protein>
<evidence type="ECO:0000256" key="2">
    <source>
        <dbReference type="ARBA" id="ARBA00012552"/>
    </source>
</evidence>